<dbReference type="CDD" id="cd00067">
    <property type="entry name" value="GAL4"/>
    <property type="match status" value="1"/>
</dbReference>
<dbReference type="GO" id="GO:0008270">
    <property type="term" value="F:zinc ion binding"/>
    <property type="evidence" value="ECO:0007669"/>
    <property type="project" value="InterPro"/>
</dbReference>
<sequence length="509" mass="57193">MFDSNVDLAFDDHDVAFPCLDAKDPVPSAFGAVNGLPSPQHASSIPCLSSDLGPDIVSRFPQVLELPAITVAPVEVFRDLCSWVVAPPIPIELPHQYLPLSATRPIQAEQPQRVQVACLPCRLKKKKCDGGNLPRDVITNLQPATRLVVHAALFACTVTLLGRCVLTVLIVSEHEIPRHPMAFNMHFNRWFDLSAARIIAKFVSRVCWRSYESLSSEYIFVVVRLFVALKLEGILEITVPLKAVTYFPGAEPSKVEEPAVWTEWKGIPKTSRFLVSATPTLALQCGLEVQHISVHMSIALSRYPDDFLKRFWLRVGELCARSRVTDGWVGTDELRRWNKENGAQPCGRCQVSKTNHVCDVNDDHPSCLPCRRKKQSCDRRARFVFDYTKSEFFSDFEDFMDAFTAVPPKDVRDTKKDFDHSRKAAKKKESSEGHRRGQRPLHTLMPASEFDGAVNANRYPSTPGKTGVSEDSDHGAEMASVGEPEETLEQLVRYTDYYEAALLDHKRFL</sequence>
<dbReference type="EMBL" id="JARKIB010000106">
    <property type="protein sequence ID" value="KAJ7739528.1"/>
    <property type="molecule type" value="Genomic_DNA"/>
</dbReference>
<feature type="compositionally biased region" description="Basic and acidic residues" evidence="1">
    <location>
        <begin position="410"/>
        <end position="435"/>
    </location>
</feature>
<proteinExistence type="predicted"/>
<dbReference type="InterPro" id="IPR001138">
    <property type="entry name" value="Zn2Cys6_DnaBD"/>
</dbReference>
<name>A0AAD7IDM8_9AGAR</name>
<feature type="region of interest" description="Disordered" evidence="1">
    <location>
        <begin position="410"/>
        <end position="484"/>
    </location>
</feature>
<dbReference type="AlphaFoldDB" id="A0AAD7IDM8"/>
<dbReference type="SUPFAM" id="SSF57701">
    <property type="entry name" value="Zn2/Cys6 DNA-binding domain"/>
    <property type="match status" value="1"/>
</dbReference>
<dbReference type="Proteomes" id="UP001215598">
    <property type="component" value="Unassembled WGS sequence"/>
</dbReference>
<evidence type="ECO:0000313" key="2">
    <source>
        <dbReference type="EMBL" id="KAJ7739528.1"/>
    </source>
</evidence>
<dbReference type="InterPro" id="IPR036864">
    <property type="entry name" value="Zn2-C6_fun-type_DNA-bd_sf"/>
</dbReference>
<comment type="caution">
    <text evidence="2">The sequence shown here is derived from an EMBL/GenBank/DDBJ whole genome shotgun (WGS) entry which is preliminary data.</text>
</comment>
<evidence type="ECO:0000313" key="3">
    <source>
        <dbReference type="Proteomes" id="UP001215598"/>
    </source>
</evidence>
<keyword evidence="3" id="KW-1185">Reference proteome</keyword>
<evidence type="ECO:0008006" key="4">
    <source>
        <dbReference type="Google" id="ProtNLM"/>
    </source>
</evidence>
<organism evidence="2 3">
    <name type="scientific">Mycena metata</name>
    <dbReference type="NCBI Taxonomy" id="1033252"/>
    <lineage>
        <taxon>Eukaryota</taxon>
        <taxon>Fungi</taxon>
        <taxon>Dikarya</taxon>
        <taxon>Basidiomycota</taxon>
        <taxon>Agaricomycotina</taxon>
        <taxon>Agaricomycetes</taxon>
        <taxon>Agaricomycetidae</taxon>
        <taxon>Agaricales</taxon>
        <taxon>Marasmiineae</taxon>
        <taxon>Mycenaceae</taxon>
        <taxon>Mycena</taxon>
    </lineage>
</organism>
<dbReference type="GO" id="GO:0000981">
    <property type="term" value="F:DNA-binding transcription factor activity, RNA polymerase II-specific"/>
    <property type="evidence" value="ECO:0007669"/>
    <property type="project" value="InterPro"/>
</dbReference>
<reference evidence="2" key="1">
    <citation type="submission" date="2023-03" db="EMBL/GenBank/DDBJ databases">
        <title>Massive genome expansion in bonnet fungi (Mycena s.s.) driven by repeated elements and novel gene families across ecological guilds.</title>
        <authorList>
            <consortium name="Lawrence Berkeley National Laboratory"/>
            <person name="Harder C.B."/>
            <person name="Miyauchi S."/>
            <person name="Viragh M."/>
            <person name="Kuo A."/>
            <person name="Thoen E."/>
            <person name="Andreopoulos B."/>
            <person name="Lu D."/>
            <person name="Skrede I."/>
            <person name="Drula E."/>
            <person name="Henrissat B."/>
            <person name="Morin E."/>
            <person name="Kohler A."/>
            <person name="Barry K."/>
            <person name="LaButti K."/>
            <person name="Morin E."/>
            <person name="Salamov A."/>
            <person name="Lipzen A."/>
            <person name="Mereny Z."/>
            <person name="Hegedus B."/>
            <person name="Baldrian P."/>
            <person name="Stursova M."/>
            <person name="Weitz H."/>
            <person name="Taylor A."/>
            <person name="Grigoriev I.V."/>
            <person name="Nagy L.G."/>
            <person name="Martin F."/>
            <person name="Kauserud H."/>
        </authorList>
    </citation>
    <scope>NUCLEOTIDE SEQUENCE</scope>
    <source>
        <strain evidence="2">CBHHK182m</strain>
    </source>
</reference>
<accession>A0AAD7IDM8</accession>
<protein>
    <recommendedName>
        <fullName evidence="4">Zn(2)-C6 fungal-type domain-containing protein</fullName>
    </recommendedName>
</protein>
<gene>
    <name evidence="2" type="ORF">B0H16DRAFT_1465185</name>
</gene>
<evidence type="ECO:0000256" key="1">
    <source>
        <dbReference type="SAM" id="MobiDB-lite"/>
    </source>
</evidence>